<protein>
    <recommendedName>
        <fullName evidence="2">Peptidase C19 ubiquitin carboxyl-terminal hydrolase domain-containing protein</fullName>
    </recommendedName>
</protein>
<dbReference type="GO" id="GO:0004843">
    <property type="term" value="F:cysteine-type deubiquitinase activity"/>
    <property type="evidence" value="ECO:0007669"/>
    <property type="project" value="InterPro"/>
</dbReference>
<feature type="compositionally biased region" description="Basic residues" evidence="1">
    <location>
        <begin position="215"/>
        <end position="229"/>
    </location>
</feature>
<dbReference type="InterPro" id="IPR001394">
    <property type="entry name" value="Peptidase_C19_UCH"/>
</dbReference>
<proteinExistence type="predicted"/>
<feature type="region of interest" description="Disordered" evidence="1">
    <location>
        <begin position="37"/>
        <end position="60"/>
    </location>
</feature>
<dbReference type="Pfam" id="PF00443">
    <property type="entry name" value="UCH"/>
    <property type="match status" value="1"/>
</dbReference>
<evidence type="ECO:0000313" key="4">
    <source>
        <dbReference type="Proteomes" id="UP000298030"/>
    </source>
</evidence>
<dbReference type="OrthoDB" id="429671at2759"/>
<keyword evidence="4" id="KW-1185">Reference proteome</keyword>
<feature type="region of interest" description="Disordered" evidence="1">
    <location>
        <begin position="203"/>
        <end position="254"/>
    </location>
</feature>
<dbReference type="InterPro" id="IPR038765">
    <property type="entry name" value="Papain-like_cys_pep_sf"/>
</dbReference>
<gene>
    <name evidence="3" type="ORF">FA13DRAFT_1713889</name>
</gene>
<reference evidence="3 4" key="1">
    <citation type="journal article" date="2019" name="Nat. Ecol. Evol.">
        <title>Megaphylogeny resolves global patterns of mushroom evolution.</title>
        <authorList>
            <person name="Varga T."/>
            <person name="Krizsan K."/>
            <person name="Foldi C."/>
            <person name="Dima B."/>
            <person name="Sanchez-Garcia M."/>
            <person name="Sanchez-Ramirez S."/>
            <person name="Szollosi G.J."/>
            <person name="Szarkandi J.G."/>
            <person name="Papp V."/>
            <person name="Albert L."/>
            <person name="Andreopoulos W."/>
            <person name="Angelini C."/>
            <person name="Antonin V."/>
            <person name="Barry K.W."/>
            <person name="Bougher N.L."/>
            <person name="Buchanan P."/>
            <person name="Buyck B."/>
            <person name="Bense V."/>
            <person name="Catcheside P."/>
            <person name="Chovatia M."/>
            <person name="Cooper J."/>
            <person name="Damon W."/>
            <person name="Desjardin D."/>
            <person name="Finy P."/>
            <person name="Geml J."/>
            <person name="Haridas S."/>
            <person name="Hughes K."/>
            <person name="Justo A."/>
            <person name="Karasinski D."/>
            <person name="Kautmanova I."/>
            <person name="Kiss B."/>
            <person name="Kocsube S."/>
            <person name="Kotiranta H."/>
            <person name="LaButti K.M."/>
            <person name="Lechner B.E."/>
            <person name="Liimatainen K."/>
            <person name="Lipzen A."/>
            <person name="Lukacs Z."/>
            <person name="Mihaltcheva S."/>
            <person name="Morgado L.N."/>
            <person name="Niskanen T."/>
            <person name="Noordeloos M.E."/>
            <person name="Ohm R.A."/>
            <person name="Ortiz-Santana B."/>
            <person name="Ovrebo C."/>
            <person name="Racz N."/>
            <person name="Riley R."/>
            <person name="Savchenko A."/>
            <person name="Shiryaev A."/>
            <person name="Soop K."/>
            <person name="Spirin V."/>
            <person name="Szebenyi C."/>
            <person name="Tomsovsky M."/>
            <person name="Tulloss R.E."/>
            <person name="Uehling J."/>
            <person name="Grigoriev I.V."/>
            <person name="Vagvolgyi C."/>
            <person name="Papp T."/>
            <person name="Martin F.M."/>
            <person name="Miettinen O."/>
            <person name="Hibbett D.S."/>
            <person name="Nagy L.G."/>
        </authorList>
    </citation>
    <scope>NUCLEOTIDE SEQUENCE [LARGE SCALE GENOMIC DNA]</scope>
    <source>
        <strain evidence="3 4">FP101781</strain>
    </source>
</reference>
<name>A0A4Y7SV27_COPMI</name>
<evidence type="ECO:0000256" key="1">
    <source>
        <dbReference type="SAM" id="MobiDB-lite"/>
    </source>
</evidence>
<feature type="compositionally biased region" description="Basic and acidic residues" evidence="1">
    <location>
        <begin position="230"/>
        <end position="254"/>
    </location>
</feature>
<comment type="caution">
    <text evidence="3">The sequence shown here is derived from an EMBL/GenBank/DDBJ whole genome shotgun (WGS) entry which is preliminary data.</text>
</comment>
<dbReference type="STRING" id="71717.A0A4Y7SV27"/>
<dbReference type="AlphaFoldDB" id="A0A4Y7SV27"/>
<dbReference type="Proteomes" id="UP000298030">
    <property type="component" value="Unassembled WGS sequence"/>
</dbReference>
<dbReference type="EMBL" id="QPFP01000055">
    <property type="protein sequence ID" value="TEB25652.1"/>
    <property type="molecule type" value="Genomic_DNA"/>
</dbReference>
<dbReference type="GO" id="GO:0016579">
    <property type="term" value="P:protein deubiquitination"/>
    <property type="evidence" value="ECO:0007669"/>
    <property type="project" value="InterPro"/>
</dbReference>
<sequence length="349" mass="38978">MTDDTRLDLRTVGTSDSTGHVLNKLLLKAALMTRNQRGRRPRYTSPCTRTPLLSKSPPTTGEAIVPAFPTQNLKSIAFLRRLEVRKCSAIRGFLFASTSPSSTVTTRGYANATQIVSIESLPPILIWHFKRFEYGVKVGCVKVGQQVRFEEELSLSGDLMASIAKKTTGGPIWYKLTARAVAFCHPAHMDSDASRSMFRVAGGPHMHPYASPRRNPNRPRRLPARHRQASMHDEGGAKQTWDRNAEEVHDDTRTPGDIADAMLLLNISGSAVRLEDEAQATTARRHRRQVVTVETLVRHLKAAERRLIRMKTVEPISMEDAIGELESLLITAREAIGRMVEHAMDIFDH</sequence>
<evidence type="ECO:0000313" key="3">
    <source>
        <dbReference type="EMBL" id="TEB25652.1"/>
    </source>
</evidence>
<dbReference type="CDD" id="cd02257">
    <property type="entry name" value="Peptidase_C19"/>
    <property type="match status" value="1"/>
</dbReference>
<dbReference type="Gene3D" id="3.90.70.10">
    <property type="entry name" value="Cysteine proteinases"/>
    <property type="match status" value="1"/>
</dbReference>
<feature type="domain" description="Peptidase C19 ubiquitin carboxyl-terminal hydrolase" evidence="2">
    <location>
        <begin position="85"/>
        <end position="178"/>
    </location>
</feature>
<feature type="compositionally biased region" description="Polar residues" evidence="1">
    <location>
        <begin position="45"/>
        <end position="59"/>
    </location>
</feature>
<accession>A0A4Y7SV27</accession>
<dbReference type="SUPFAM" id="SSF54001">
    <property type="entry name" value="Cysteine proteinases"/>
    <property type="match status" value="1"/>
</dbReference>
<evidence type="ECO:0000259" key="2">
    <source>
        <dbReference type="Pfam" id="PF00443"/>
    </source>
</evidence>
<organism evidence="3 4">
    <name type="scientific">Coprinellus micaceus</name>
    <name type="common">Glistening ink-cap mushroom</name>
    <name type="synonym">Coprinus micaceus</name>
    <dbReference type="NCBI Taxonomy" id="71717"/>
    <lineage>
        <taxon>Eukaryota</taxon>
        <taxon>Fungi</taxon>
        <taxon>Dikarya</taxon>
        <taxon>Basidiomycota</taxon>
        <taxon>Agaricomycotina</taxon>
        <taxon>Agaricomycetes</taxon>
        <taxon>Agaricomycetidae</taxon>
        <taxon>Agaricales</taxon>
        <taxon>Agaricineae</taxon>
        <taxon>Psathyrellaceae</taxon>
        <taxon>Coprinellus</taxon>
    </lineage>
</organism>